<name>C0CKA4_BLAHS</name>
<sequence>GDGRVEVGLPILFCNQGLRIWKLAHLILRQERGLRSKKLFYIN</sequence>
<evidence type="ECO:0000313" key="1">
    <source>
        <dbReference type="EMBL" id="EEG49798.1"/>
    </source>
</evidence>
<reference evidence="1 2" key="1">
    <citation type="submission" date="2009-01" db="EMBL/GenBank/DDBJ databases">
        <authorList>
            <person name="Fulton L."/>
            <person name="Clifton S."/>
            <person name="Fulton B."/>
            <person name="Xu J."/>
            <person name="Minx P."/>
            <person name="Pepin K.H."/>
            <person name="Johnson M."/>
            <person name="Bhonagiri V."/>
            <person name="Nash W.E."/>
            <person name="Mardis E.R."/>
            <person name="Wilson R.K."/>
        </authorList>
    </citation>
    <scope>NUCLEOTIDE SEQUENCE [LARGE SCALE GENOMIC DNA]</scope>
    <source>
        <strain evidence="2">DSM 10507 / JCM 14656 / S5a33</strain>
    </source>
</reference>
<dbReference type="EMBL" id="ACBZ01000062">
    <property type="protein sequence ID" value="EEG49798.1"/>
    <property type="molecule type" value="Genomic_DNA"/>
</dbReference>
<feature type="non-terminal residue" evidence="1">
    <location>
        <position position="1"/>
    </location>
</feature>
<protein>
    <submittedName>
        <fullName evidence="1">Uncharacterized protein</fullName>
    </submittedName>
</protein>
<proteinExistence type="predicted"/>
<gene>
    <name evidence="1" type="ORF">RUMHYD_01274</name>
</gene>
<organism evidence="1 2">
    <name type="scientific">Blautia hydrogenotrophica (strain DSM 10507 / JCM 14656 / S5a33)</name>
    <name type="common">Ruminococcus hydrogenotrophicus</name>
    <dbReference type="NCBI Taxonomy" id="476272"/>
    <lineage>
        <taxon>Bacteria</taxon>
        <taxon>Bacillati</taxon>
        <taxon>Bacillota</taxon>
        <taxon>Clostridia</taxon>
        <taxon>Lachnospirales</taxon>
        <taxon>Lachnospiraceae</taxon>
        <taxon>Blautia</taxon>
    </lineage>
</organism>
<dbReference type="AlphaFoldDB" id="C0CKA4"/>
<accession>C0CKA4</accession>
<reference evidence="1 2" key="2">
    <citation type="submission" date="2009-02" db="EMBL/GenBank/DDBJ databases">
        <title>Draft genome sequence of Blautia hydrogenotrophica DSM 10507 (Ruminococcus hydrogenotrophicus DSM 10507).</title>
        <authorList>
            <person name="Sudarsanam P."/>
            <person name="Ley R."/>
            <person name="Guruge J."/>
            <person name="Turnbaugh P.J."/>
            <person name="Mahowald M."/>
            <person name="Liep D."/>
            <person name="Gordon J."/>
        </authorList>
    </citation>
    <scope>NUCLEOTIDE SEQUENCE [LARGE SCALE GENOMIC DNA]</scope>
    <source>
        <strain evidence="2">DSM 10507 / JCM 14656 / S5a33</strain>
    </source>
</reference>
<evidence type="ECO:0000313" key="2">
    <source>
        <dbReference type="Proteomes" id="UP000003100"/>
    </source>
</evidence>
<keyword evidence="2" id="KW-1185">Reference proteome</keyword>
<comment type="caution">
    <text evidence="1">The sequence shown here is derived from an EMBL/GenBank/DDBJ whole genome shotgun (WGS) entry which is preliminary data.</text>
</comment>
<dbReference type="HOGENOM" id="CLU_3243525_0_0_9"/>
<dbReference type="Proteomes" id="UP000003100">
    <property type="component" value="Unassembled WGS sequence"/>
</dbReference>